<evidence type="ECO:0000313" key="3">
    <source>
        <dbReference type="Proteomes" id="UP000054908"/>
    </source>
</evidence>
<dbReference type="EMBL" id="LNYL01000005">
    <property type="protein sequence ID" value="KTD31488.1"/>
    <property type="molecule type" value="Genomic_DNA"/>
</dbReference>
<dbReference type="AlphaFoldDB" id="A0A0W0WGS5"/>
<keyword evidence="3" id="KW-1185">Reference proteome</keyword>
<name>A0A0W0WGS5_9GAMM</name>
<feature type="compositionally biased region" description="Polar residues" evidence="1">
    <location>
        <begin position="578"/>
        <end position="598"/>
    </location>
</feature>
<dbReference type="Gene3D" id="1.25.40.20">
    <property type="entry name" value="Ankyrin repeat-containing domain"/>
    <property type="match status" value="1"/>
</dbReference>
<dbReference type="RefSeq" id="WP_058451068.1">
    <property type="nucleotide sequence ID" value="NZ_CAAAIB010000003.1"/>
</dbReference>
<dbReference type="PATRIC" id="fig|466.6.peg.254"/>
<accession>A0A0W0WGS5</accession>
<sequence>MLSTQDLIITLATDLASKHVPIPALIKLIDSAEKPDEVVSEFDEVGDGLVHLLLSRVNEDEDEIITFVKKYSASLDLNRQTETGETALHVIAKKDLAKLSALVLSGELQFASKPNLYAKNESGKTPAEMAGVLSKDLFKEVMQDDFIDRVVLVTSFATDSVFSYLMDNEYATVVWTESGDPDARASVIKAIAEKSGLIADDGTVGKHLNFAETLYDKSFVDRPHSHWTWNHLCHPNIGGAWEDALIAVIDPLTSFQNVEGIVPYDTTIMGPHRLSGQSIILVPNDAVAALTKRLKEEGSFLGTIQGYDPSVMTLRQALEKAMKTHYPKAATLFNHKAGNVNLTKITKSTAGYFGYDFSYGLFDELFMQFEGNNVPLMRGRATISLPAYREYSQDRHVGLHSGSVSDIEKNTILLHLKEVSIKPEKLSEKIPYLIGKEGNKEISKLCTVEAYKVYKKLHQYSEETGAHDYAEYLLKKAIIADFRAYHYQVDAKEPALDSIKLKQMVDESFEGLVAALEKITRHGADLTEYRATMAETYTKILTPPKSTIVKEGVKFSIWTEEPVQLPAQLQRELEHDQSANPKQTVEEQPSSQDVQVFV</sequence>
<evidence type="ECO:0000313" key="2">
    <source>
        <dbReference type="EMBL" id="KTD31488.1"/>
    </source>
</evidence>
<organism evidence="2 3">
    <name type="scientific">Legionella maceachernii</name>
    <dbReference type="NCBI Taxonomy" id="466"/>
    <lineage>
        <taxon>Bacteria</taxon>
        <taxon>Pseudomonadati</taxon>
        <taxon>Pseudomonadota</taxon>
        <taxon>Gammaproteobacteria</taxon>
        <taxon>Legionellales</taxon>
        <taxon>Legionellaceae</taxon>
        <taxon>Legionella</taxon>
    </lineage>
</organism>
<evidence type="ECO:0000256" key="1">
    <source>
        <dbReference type="SAM" id="MobiDB-lite"/>
    </source>
</evidence>
<comment type="caution">
    <text evidence="2">The sequence shown here is derived from an EMBL/GenBank/DDBJ whole genome shotgun (WGS) entry which is preliminary data.</text>
</comment>
<proteinExistence type="predicted"/>
<dbReference type="SUPFAM" id="SSF48403">
    <property type="entry name" value="Ankyrin repeat"/>
    <property type="match status" value="1"/>
</dbReference>
<reference evidence="2 3" key="1">
    <citation type="submission" date="2015-11" db="EMBL/GenBank/DDBJ databases">
        <title>Genomic analysis of 38 Legionella species identifies large and diverse effector repertoires.</title>
        <authorList>
            <person name="Burstein D."/>
            <person name="Amaro F."/>
            <person name="Zusman T."/>
            <person name="Lifshitz Z."/>
            <person name="Cohen O."/>
            <person name="Gilbert J.A."/>
            <person name="Pupko T."/>
            <person name="Shuman H.A."/>
            <person name="Segal G."/>
        </authorList>
    </citation>
    <scope>NUCLEOTIDE SEQUENCE [LARGE SCALE GENOMIC DNA]</scope>
    <source>
        <strain evidence="2 3">PX-1-G2-E2</strain>
    </source>
</reference>
<gene>
    <name evidence="2" type="ORF">Lmac_0236</name>
</gene>
<dbReference type="STRING" id="466.Lmac_0236"/>
<dbReference type="Proteomes" id="UP000054908">
    <property type="component" value="Unassembled WGS sequence"/>
</dbReference>
<dbReference type="OrthoDB" id="5658741at2"/>
<dbReference type="InterPro" id="IPR036770">
    <property type="entry name" value="Ankyrin_rpt-contain_sf"/>
</dbReference>
<feature type="region of interest" description="Disordered" evidence="1">
    <location>
        <begin position="573"/>
        <end position="598"/>
    </location>
</feature>
<protein>
    <submittedName>
        <fullName evidence="2">Uncharacterized protein</fullName>
    </submittedName>
</protein>